<name>A0A3M8B5K7_9BACL</name>
<dbReference type="AlphaFoldDB" id="A0A3M8B5K7"/>
<dbReference type="Proteomes" id="UP000268829">
    <property type="component" value="Unassembled WGS sequence"/>
</dbReference>
<comment type="caution">
    <text evidence="1">The sequence shown here is derived from an EMBL/GenBank/DDBJ whole genome shotgun (WGS) entry which is preliminary data.</text>
</comment>
<gene>
    <name evidence="1" type="ORF">EDM57_08375</name>
</gene>
<keyword evidence="2" id="KW-1185">Reference proteome</keyword>
<protein>
    <submittedName>
        <fullName evidence="1">Uncharacterized protein</fullName>
    </submittedName>
</protein>
<organism evidence="1 2">
    <name type="scientific">Brevibacillus gelatini</name>
    <dbReference type="NCBI Taxonomy" id="1655277"/>
    <lineage>
        <taxon>Bacteria</taxon>
        <taxon>Bacillati</taxon>
        <taxon>Bacillota</taxon>
        <taxon>Bacilli</taxon>
        <taxon>Bacillales</taxon>
        <taxon>Paenibacillaceae</taxon>
        <taxon>Brevibacillus</taxon>
    </lineage>
</organism>
<dbReference type="RefSeq" id="WP_122904298.1">
    <property type="nucleotide sequence ID" value="NZ_CP154342.1"/>
</dbReference>
<reference evidence="1 2" key="1">
    <citation type="submission" date="2018-10" db="EMBL/GenBank/DDBJ databases">
        <title>Phylogenomics of Brevibacillus.</title>
        <authorList>
            <person name="Dunlap C."/>
        </authorList>
    </citation>
    <scope>NUCLEOTIDE SEQUENCE [LARGE SCALE GENOMIC DNA]</scope>
    <source>
        <strain evidence="1 2">DSM 100115</strain>
    </source>
</reference>
<proteinExistence type="predicted"/>
<accession>A0A3M8B5K7</accession>
<evidence type="ECO:0000313" key="1">
    <source>
        <dbReference type="EMBL" id="RNB58724.1"/>
    </source>
</evidence>
<evidence type="ECO:0000313" key="2">
    <source>
        <dbReference type="Proteomes" id="UP000268829"/>
    </source>
</evidence>
<dbReference type="EMBL" id="RHHS01000017">
    <property type="protein sequence ID" value="RNB58724.1"/>
    <property type="molecule type" value="Genomic_DNA"/>
</dbReference>
<sequence>MSPSSPRSFYPSMFNILKQWRQKIAQKGMLLEVYTHHIPMPVRRMLPFYFQIKDPVFSIIMSNLYQLNMNGVCLFEFGWFFAEESTKSFAVDGLIDITLDGLFSYFFFYHR</sequence>